<sequence length="65" mass="7204">MSRSVRERREKVDLVLVSGRRVGARAVAGTYWFSLPLKQSLEERTVINGGWAIGVKARSCGGEAW</sequence>
<dbReference type="Proteomes" id="UP000712281">
    <property type="component" value="Unassembled WGS sequence"/>
</dbReference>
<comment type="caution">
    <text evidence="1">The sequence shown here is derived from an EMBL/GenBank/DDBJ whole genome shotgun (WGS) entry which is preliminary data.</text>
</comment>
<name>A0A8S9G6D0_BRACR</name>
<accession>A0A8S9G6D0</accession>
<dbReference type="EMBL" id="QGKW02002005">
    <property type="protein sequence ID" value="KAF2540086.1"/>
    <property type="molecule type" value="Genomic_DNA"/>
</dbReference>
<evidence type="ECO:0000313" key="1">
    <source>
        <dbReference type="EMBL" id="KAF2540086.1"/>
    </source>
</evidence>
<evidence type="ECO:0000313" key="2">
    <source>
        <dbReference type="Proteomes" id="UP000712281"/>
    </source>
</evidence>
<protein>
    <submittedName>
        <fullName evidence="1">Uncharacterized protein</fullName>
    </submittedName>
</protein>
<dbReference type="AlphaFoldDB" id="A0A8S9G6D0"/>
<organism evidence="1 2">
    <name type="scientific">Brassica cretica</name>
    <name type="common">Mustard</name>
    <dbReference type="NCBI Taxonomy" id="69181"/>
    <lineage>
        <taxon>Eukaryota</taxon>
        <taxon>Viridiplantae</taxon>
        <taxon>Streptophyta</taxon>
        <taxon>Embryophyta</taxon>
        <taxon>Tracheophyta</taxon>
        <taxon>Spermatophyta</taxon>
        <taxon>Magnoliopsida</taxon>
        <taxon>eudicotyledons</taxon>
        <taxon>Gunneridae</taxon>
        <taxon>Pentapetalae</taxon>
        <taxon>rosids</taxon>
        <taxon>malvids</taxon>
        <taxon>Brassicales</taxon>
        <taxon>Brassicaceae</taxon>
        <taxon>Brassiceae</taxon>
        <taxon>Brassica</taxon>
    </lineage>
</organism>
<reference evidence="1" key="1">
    <citation type="submission" date="2019-12" db="EMBL/GenBank/DDBJ databases">
        <title>Genome sequencing and annotation of Brassica cretica.</title>
        <authorList>
            <person name="Studholme D.J."/>
            <person name="Sarris P.F."/>
        </authorList>
    </citation>
    <scope>NUCLEOTIDE SEQUENCE</scope>
    <source>
        <strain evidence="1">PFS-001/15</strain>
        <tissue evidence="1">Leaf</tissue>
    </source>
</reference>
<gene>
    <name evidence="1" type="ORF">F2Q68_00031684</name>
</gene>
<proteinExistence type="predicted"/>